<organism evidence="1 2">
    <name type="scientific">Limnospira fusiformis PMC 851.14</name>
    <dbReference type="NCBI Taxonomy" id="2219512"/>
    <lineage>
        <taxon>Bacteria</taxon>
        <taxon>Bacillati</taxon>
        <taxon>Cyanobacteriota</taxon>
        <taxon>Cyanophyceae</taxon>
        <taxon>Oscillatoriophycideae</taxon>
        <taxon>Oscillatoriales</taxon>
        <taxon>Sirenicapillariaceae</taxon>
        <taxon>Limnospira</taxon>
    </lineage>
</organism>
<gene>
    <name evidence="1" type="ORF">AAEJ74_26995</name>
</gene>
<accession>A0ABU9ET89</accession>
<comment type="caution">
    <text evidence="1">The sequence shown here is derived from an EMBL/GenBank/DDBJ whole genome shotgun (WGS) entry which is preliminary data.</text>
</comment>
<sequence length="161" mass="17612">MRKVKPKVRLVVLGAIILAVGAIAIGLAFRPDAEKDLKANGDALFEPIVGNPGFEGEPPPEVRRNFPDGEFRGADFYPRAKARIRSNRVNVRRLATLNTGSIARLSEGTVVEVVDRIDIALVKVVRTQLGERNPWHYGENQTAQYNGECGLSTTTNISLSC</sequence>
<dbReference type="RefSeq" id="WP_006668157.1">
    <property type="nucleotide sequence ID" value="NZ_JBBWYZ010000032.1"/>
</dbReference>
<protein>
    <submittedName>
        <fullName evidence="1">Peptide-binding protein</fullName>
    </submittedName>
</protein>
<dbReference type="EMBL" id="JBBWYZ010000032">
    <property type="protein sequence ID" value="MEK9515168.1"/>
    <property type="molecule type" value="Genomic_DNA"/>
</dbReference>
<reference evidence="1 2" key="1">
    <citation type="journal article" date="2024" name="Front. Microbiol.">
        <title>Transcriptomic insights into the dominance of two phototrophs throughout the water column of a tropical hypersaline-alkaline crater lake (Dziani Dzaha, Mayotte).</title>
        <authorList>
            <person name="Duperron S."/>
            <person name="Halary S."/>
            <person name="Bouly J.-P."/>
            <person name="Roussel T."/>
            <person name="Hugoni M."/>
            <person name="Bruto M."/>
            <person name="Oger P."/>
            <person name="Duval C."/>
            <person name="Woo A."/>
            <person name="Jezequiel D."/>
            <person name="Ader M."/>
            <person name="Leboulanger C."/>
            <person name="Agogue H."/>
            <person name="Grossi V."/>
            <person name="Trousselier M."/>
            <person name="Bernard C."/>
        </authorList>
    </citation>
    <scope>NUCLEOTIDE SEQUENCE [LARGE SCALE GENOMIC DNA]</scope>
    <source>
        <strain evidence="1 2">PMC 851.14</strain>
    </source>
</reference>
<keyword evidence="2" id="KW-1185">Reference proteome</keyword>
<evidence type="ECO:0000313" key="2">
    <source>
        <dbReference type="Proteomes" id="UP001387447"/>
    </source>
</evidence>
<dbReference type="Proteomes" id="UP001387447">
    <property type="component" value="Unassembled WGS sequence"/>
</dbReference>
<name>A0ABU9ET89_LIMFS</name>
<proteinExistence type="predicted"/>
<evidence type="ECO:0000313" key="1">
    <source>
        <dbReference type="EMBL" id="MEK9515168.1"/>
    </source>
</evidence>